<feature type="compositionally biased region" description="Low complexity" evidence="1">
    <location>
        <begin position="252"/>
        <end position="269"/>
    </location>
</feature>
<feature type="compositionally biased region" description="Basic and acidic residues" evidence="1">
    <location>
        <begin position="185"/>
        <end position="199"/>
    </location>
</feature>
<dbReference type="Proteomes" id="UP000478052">
    <property type="component" value="Unassembled WGS sequence"/>
</dbReference>
<evidence type="ECO:0000256" key="1">
    <source>
        <dbReference type="SAM" id="MobiDB-lite"/>
    </source>
</evidence>
<evidence type="ECO:0000313" key="2">
    <source>
        <dbReference type="EMBL" id="KAF0716972.1"/>
    </source>
</evidence>
<comment type="caution">
    <text evidence="2">The sequence shown here is derived from an EMBL/GenBank/DDBJ whole genome shotgun (WGS) entry which is preliminary data.</text>
</comment>
<accession>A0A6G0W0A8</accession>
<feature type="region of interest" description="Disordered" evidence="1">
    <location>
        <begin position="135"/>
        <end position="300"/>
    </location>
</feature>
<reference evidence="2 3" key="1">
    <citation type="submission" date="2019-08" db="EMBL/GenBank/DDBJ databases">
        <title>Whole genome of Aphis craccivora.</title>
        <authorList>
            <person name="Voronova N.V."/>
            <person name="Shulinski R.S."/>
            <person name="Bandarenka Y.V."/>
            <person name="Zhorov D.G."/>
            <person name="Warner D."/>
        </authorList>
    </citation>
    <scope>NUCLEOTIDE SEQUENCE [LARGE SCALE GENOMIC DNA]</scope>
    <source>
        <strain evidence="2">180601</strain>
        <tissue evidence="2">Whole Body</tissue>
    </source>
</reference>
<dbReference type="OrthoDB" id="6780406at2759"/>
<feature type="compositionally biased region" description="Basic residues" evidence="1">
    <location>
        <begin position="200"/>
        <end position="211"/>
    </location>
</feature>
<name>A0A6G0W0A8_APHCR</name>
<proteinExistence type="predicted"/>
<keyword evidence="3" id="KW-1185">Reference proteome</keyword>
<feature type="region of interest" description="Disordered" evidence="1">
    <location>
        <begin position="1"/>
        <end position="95"/>
    </location>
</feature>
<protein>
    <submittedName>
        <fullName evidence="2">E1A-binding protein p400-like</fullName>
    </submittedName>
</protein>
<sequence>MEVDNRNLGTAPGDSDPQVPAVVGGSGVTAGSNVMGPLRSSSDNREGAGVASQAPVALAITSAGKSKEETKGNEGSSVRPDGDSLQGAKASALDTWSVKTRSPELKSTIGDLLGVIAGLKGSRESVFKAFNALTQRVPKGDQAPTVVYKEAPAQTKKNAKVADPKSSDNDGDQSTAILSAIAEVRAIDDEINQRSDTSRERKRRKRARTRRRGDSQSASGQTSHLEDEDEGPKNHSPSRQPTMAKGDASSRTDQQQRQQTGQPLQHQQPPTEPWNEVVRRKPKKGLTAQSTSPIQRSRPEISKIELLRKRAPKTAAITIDRPAEGGTLSAIMKKVAGSIKRSWTIDLENT</sequence>
<dbReference type="EMBL" id="VUJU01009900">
    <property type="protein sequence ID" value="KAF0716972.1"/>
    <property type="molecule type" value="Genomic_DNA"/>
</dbReference>
<organism evidence="2 3">
    <name type="scientific">Aphis craccivora</name>
    <name type="common">Cowpea aphid</name>
    <dbReference type="NCBI Taxonomy" id="307492"/>
    <lineage>
        <taxon>Eukaryota</taxon>
        <taxon>Metazoa</taxon>
        <taxon>Ecdysozoa</taxon>
        <taxon>Arthropoda</taxon>
        <taxon>Hexapoda</taxon>
        <taxon>Insecta</taxon>
        <taxon>Pterygota</taxon>
        <taxon>Neoptera</taxon>
        <taxon>Paraneoptera</taxon>
        <taxon>Hemiptera</taxon>
        <taxon>Sternorrhyncha</taxon>
        <taxon>Aphidomorpha</taxon>
        <taxon>Aphidoidea</taxon>
        <taxon>Aphididae</taxon>
        <taxon>Aphidini</taxon>
        <taxon>Aphis</taxon>
        <taxon>Aphis</taxon>
    </lineage>
</organism>
<evidence type="ECO:0000313" key="3">
    <source>
        <dbReference type="Proteomes" id="UP000478052"/>
    </source>
</evidence>
<gene>
    <name evidence="2" type="ORF">FWK35_00023333</name>
</gene>
<dbReference type="AlphaFoldDB" id="A0A6G0W0A8"/>